<accession>A0AA36CVS0</accession>
<proteinExistence type="inferred from homology"/>
<keyword evidence="7" id="KW-0539">Nucleus</keyword>
<dbReference type="GO" id="GO:0005634">
    <property type="term" value="C:nucleus"/>
    <property type="evidence" value="ECO:0007669"/>
    <property type="project" value="UniProtKB-SubCell"/>
</dbReference>
<evidence type="ECO:0000256" key="2">
    <source>
        <dbReference type="ARBA" id="ARBA00004496"/>
    </source>
</evidence>
<comment type="subcellular location">
    <subcellularLocation>
        <location evidence="2">Cytoplasm</location>
    </subcellularLocation>
    <subcellularLocation>
        <location evidence="1">Nucleus</location>
    </subcellularLocation>
</comment>
<evidence type="ECO:0000313" key="9">
    <source>
        <dbReference type="Proteomes" id="UP001177023"/>
    </source>
</evidence>
<sequence length="296" mass="32266">MGAATVPVEMTTSTSQPSKGRKFELVRVAGTFSRGRWKCVDYPDGKTPPELMDTLSKFDSGARVYSADYSIPKQPEASTIVVSSMVQPPNQDPQLVQTQITTVPIQTQMPESQQQRPQEITTTTITTISPQPHAPVPTIKSPDAEDDTSIGSVNVVAIDSKIEQAMDLVKTHLTFAVREEVEVLRLTIAELEQRTAATEQQNNFFRQFVPAEVLANLDSHVQQFIAARAAVAPPTQNAPTPVAKGTVVTIPREFQGQHFESTLNNVVAEVRQAVSGGGLFSLGQPPKRLPNQPDQK</sequence>
<evidence type="ECO:0000256" key="3">
    <source>
        <dbReference type="ARBA" id="ARBA00007908"/>
    </source>
</evidence>
<evidence type="ECO:0000313" key="8">
    <source>
        <dbReference type="EMBL" id="CAJ0575814.1"/>
    </source>
</evidence>
<organism evidence="8 9">
    <name type="scientific">Mesorhabditis spiculigera</name>
    <dbReference type="NCBI Taxonomy" id="96644"/>
    <lineage>
        <taxon>Eukaryota</taxon>
        <taxon>Metazoa</taxon>
        <taxon>Ecdysozoa</taxon>
        <taxon>Nematoda</taxon>
        <taxon>Chromadorea</taxon>
        <taxon>Rhabditida</taxon>
        <taxon>Rhabditina</taxon>
        <taxon>Rhabditomorpha</taxon>
        <taxon>Rhabditoidea</taxon>
        <taxon>Rhabditidae</taxon>
        <taxon>Mesorhabditinae</taxon>
        <taxon>Mesorhabditis</taxon>
    </lineage>
</organism>
<keyword evidence="4" id="KW-0963">Cytoplasm</keyword>
<dbReference type="InterPro" id="IPR000580">
    <property type="entry name" value="TSC22/Bun"/>
</dbReference>
<dbReference type="GO" id="GO:0043066">
    <property type="term" value="P:negative regulation of apoptotic process"/>
    <property type="evidence" value="ECO:0007669"/>
    <property type="project" value="TreeGrafter"/>
</dbReference>
<evidence type="ECO:0000256" key="7">
    <source>
        <dbReference type="ARBA" id="ARBA00023242"/>
    </source>
</evidence>
<dbReference type="PANTHER" id="PTHR46745">
    <property type="entry name" value="TSC22 DOMAIN FAMILY PROTEIN 1"/>
    <property type="match status" value="1"/>
</dbReference>
<dbReference type="GO" id="GO:0005829">
    <property type="term" value="C:cytosol"/>
    <property type="evidence" value="ECO:0007669"/>
    <property type="project" value="TreeGrafter"/>
</dbReference>
<name>A0AA36CVS0_9BILA</name>
<protein>
    <submittedName>
        <fullName evidence="8">Uncharacterized protein</fullName>
    </submittedName>
</protein>
<dbReference type="Pfam" id="PF01166">
    <property type="entry name" value="TSC22"/>
    <property type="match status" value="1"/>
</dbReference>
<evidence type="ECO:0000256" key="6">
    <source>
        <dbReference type="ARBA" id="ARBA00023163"/>
    </source>
</evidence>
<dbReference type="GO" id="GO:0006357">
    <property type="term" value="P:regulation of transcription by RNA polymerase II"/>
    <property type="evidence" value="ECO:0007669"/>
    <property type="project" value="InterPro"/>
</dbReference>
<keyword evidence="9" id="KW-1185">Reference proteome</keyword>
<dbReference type="InterPro" id="IPR047862">
    <property type="entry name" value="TSC22/BUN_CS"/>
</dbReference>
<dbReference type="CDD" id="cd21936">
    <property type="entry name" value="ZIP_TSC22D"/>
    <property type="match status" value="1"/>
</dbReference>
<dbReference type="PROSITE" id="PS01289">
    <property type="entry name" value="TSC22"/>
    <property type="match status" value="1"/>
</dbReference>
<gene>
    <name evidence="8" type="ORF">MSPICULIGERA_LOCUS14118</name>
</gene>
<feature type="non-terminal residue" evidence="8">
    <location>
        <position position="1"/>
    </location>
</feature>
<dbReference type="Proteomes" id="UP001177023">
    <property type="component" value="Unassembled WGS sequence"/>
</dbReference>
<dbReference type="PANTHER" id="PTHR46745:SF1">
    <property type="entry name" value="TSC22 DOMAIN FAMILY PROTEIN 1"/>
    <property type="match status" value="1"/>
</dbReference>
<evidence type="ECO:0000256" key="4">
    <source>
        <dbReference type="ARBA" id="ARBA00022490"/>
    </source>
</evidence>
<keyword evidence="6" id="KW-0804">Transcription</keyword>
<comment type="caution">
    <text evidence="8">The sequence shown here is derived from an EMBL/GenBank/DDBJ whole genome shotgun (WGS) entry which is preliminary data.</text>
</comment>
<dbReference type="EMBL" id="CATQJA010002641">
    <property type="protein sequence ID" value="CAJ0575814.1"/>
    <property type="molecule type" value="Genomic_DNA"/>
</dbReference>
<dbReference type="Gene3D" id="1.20.5.490">
    <property type="entry name" value="Single helix bin"/>
    <property type="match status" value="1"/>
</dbReference>
<reference evidence="8" key="1">
    <citation type="submission" date="2023-06" db="EMBL/GenBank/DDBJ databases">
        <authorList>
            <person name="Delattre M."/>
        </authorList>
    </citation>
    <scope>NUCLEOTIDE SEQUENCE</scope>
    <source>
        <strain evidence="8">AF72</strain>
    </source>
</reference>
<dbReference type="SUPFAM" id="SSF58026">
    <property type="entry name" value="Delta-sleep-inducing peptide immunoreactive peptide"/>
    <property type="match status" value="1"/>
</dbReference>
<dbReference type="GO" id="GO:0008284">
    <property type="term" value="P:positive regulation of cell population proliferation"/>
    <property type="evidence" value="ECO:0007669"/>
    <property type="project" value="TreeGrafter"/>
</dbReference>
<evidence type="ECO:0000256" key="5">
    <source>
        <dbReference type="ARBA" id="ARBA00023015"/>
    </source>
</evidence>
<comment type="similarity">
    <text evidence="3">Belongs to the TSC-22/Dip/Bun family.</text>
</comment>
<keyword evidence="5" id="KW-0805">Transcription regulation</keyword>
<dbReference type="AlphaFoldDB" id="A0AA36CVS0"/>
<evidence type="ECO:0000256" key="1">
    <source>
        <dbReference type="ARBA" id="ARBA00004123"/>
    </source>
</evidence>